<dbReference type="EMBL" id="JAUSUV010000018">
    <property type="protein sequence ID" value="MDQ0418796.1"/>
    <property type="molecule type" value="Genomic_DNA"/>
</dbReference>
<organism evidence="9 10">
    <name type="scientific">Croceifilum oryzae</name>
    <dbReference type="NCBI Taxonomy" id="1553429"/>
    <lineage>
        <taxon>Bacteria</taxon>
        <taxon>Bacillati</taxon>
        <taxon>Bacillota</taxon>
        <taxon>Bacilli</taxon>
        <taxon>Bacillales</taxon>
        <taxon>Thermoactinomycetaceae</taxon>
        <taxon>Croceifilum</taxon>
    </lineage>
</organism>
<keyword evidence="10" id="KW-1185">Reference proteome</keyword>
<evidence type="ECO:0000256" key="1">
    <source>
        <dbReference type="ARBA" id="ARBA00022490"/>
    </source>
</evidence>
<dbReference type="GO" id="GO:0005737">
    <property type="term" value="C:cytoplasm"/>
    <property type="evidence" value="ECO:0007669"/>
    <property type="project" value="UniProtKB-SubCell"/>
</dbReference>
<evidence type="ECO:0000256" key="4">
    <source>
        <dbReference type="ARBA" id="ARBA00022755"/>
    </source>
</evidence>
<evidence type="ECO:0000256" key="7">
    <source>
        <dbReference type="ARBA" id="ARBA00022962"/>
    </source>
</evidence>
<dbReference type="Pfam" id="PF13507">
    <property type="entry name" value="GATase_5"/>
    <property type="match status" value="1"/>
</dbReference>
<evidence type="ECO:0000256" key="2">
    <source>
        <dbReference type="ARBA" id="ARBA00022598"/>
    </source>
</evidence>
<dbReference type="PIRSF" id="PIRSF001586">
    <property type="entry name" value="FGAM_synth_I"/>
    <property type="match status" value="1"/>
</dbReference>
<dbReference type="NCBIfam" id="NF002957">
    <property type="entry name" value="PRK03619.1"/>
    <property type="match status" value="1"/>
</dbReference>
<dbReference type="InterPro" id="IPR029062">
    <property type="entry name" value="Class_I_gatase-like"/>
</dbReference>
<keyword evidence="7 8" id="KW-0315">Glutamine amidotransferase</keyword>
<dbReference type="SMART" id="SM01211">
    <property type="entry name" value="GATase_5"/>
    <property type="match status" value="1"/>
</dbReference>
<comment type="function">
    <text evidence="8">Part of the phosphoribosylformylglycinamidine synthase complex involved in the purines biosynthetic pathway. Catalyzes the ATP-dependent conversion of formylglycinamide ribonucleotide (FGAR) and glutamine to yield formylglycinamidine ribonucleotide (FGAM) and glutamate. The FGAM synthase complex is composed of three subunits. PurQ produces an ammonia molecule by converting glutamine to glutamate. PurL transfers the ammonia molecule to FGAR to form FGAM in an ATP-dependent manner. PurS interacts with PurQ and PurL and is thought to assist in the transfer of the ammonia molecule from PurQ to PurL.</text>
</comment>
<evidence type="ECO:0000256" key="3">
    <source>
        <dbReference type="ARBA" id="ARBA00022741"/>
    </source>
</evidence>
<comment type="pathway">
    <text evidence="8">Purine metabolism; IMP biosynthesis via de novo pathway; 5-amino-1-(5-phospho-D-ribosyl)imidazole from N(2)-formyl-N(1)-(5-phospho-D-ribosyl)glycinamide: step 1/2.</text>
</comment>
<gene>
    <name evidence="8" type="primary">purQ</name>
    <name evidence="9" type="ORF">J2Z48_003000</name>
</gene>
<dbReference type="PANTHER" id="PTHR47552">
    <property type="entry name" value="PHOSPHORIBOSYLFORMYLGLYCINAMIDINE SYNTHASE SUBUNIT PURQ"/>
    <property type="match status" value="1"/>
</dbReference>
<dbReference type="EC" id="6.3.5.3" evidence="8"/>
<comment type="subcellular location">
    <subcellularLocation>
        <location evidence="8">Cytoplasm</location>
    </subcellularLocation>
</comment>
<name>A0AAJ1WV97_9BACL</name>
<evidence type="ECO:0000313" key="9">
    <source>
        <dbReference type="EMBL" id="MDQ0418796.1"/>
    </source>
</evidence>
<dbReference type="EC" id="3.5.1.2" evidence="8"/>
<comment type="catalytic activity">
    <reaction evidence="8">
        <text>L-glutamine + H2O = L-glutamate + NH4(+)</text>
        <dbReference type="Rhea" id="RHEA:15889"/>
        <dbReference type="ChEBI" id="CHEBI:15377"/>
        <dbReference type="ChEBI" id="CHEBI:28938"/>
        <dbReference type="ChEBI" id="CHEBI:29985"/>
        <dbReference type="ChEBI" id="CHEBI:58359"/>
        <dbReference type="EC" id="3.5.1.2"/>
    </reaction>
</comment>
<dbReference type="HAMAP" id="MF_00421">
    <property type="entry name" value="PurQ"/>
    <property type="match status" value="1"/>
</dbReference>
<keyword evidence="3 8" id="KW-0547">Nucleotide-binding</keyword>
<keyword evidence="4 8" id="KW-0658">Purine biosynthesis</keyword>
<comment type="catalytic activity">
    <reaction evidence="8">
        <text>N(2)-formyl-N(1)-(5-phospho-beta-D-ribosyl)glycinamide + L-glutamine + ATP + H2O = 2-formamido-N(1)-(5-O-phospho-beta-D-ribosyl)acetamidine + L-glutamate + ADP + phosphate + H(+)</text>
        <dbReference type="Rhea" id="RHEA:17129"/>
        <dbReference type="ChEBI" id="CHEBI:15377"/>
        <dbReference type="ChEBI" id="CHEBI:15378"/>
        <dbReference type="ChEBI" id="CHEBI:29985"/>
        <dbReference type="ChEBI" id="CHEBI:30616"/>
        <dbReference type="ChEBI" id="CHEBI:43474"/>
        <dbReference type="ChEBI" id="CHEBI:58359"/>
        <dbReference type="ChEBI" id="CHEBI:147286"/>
        <dbReference type="ChEBI" id="CHEBI:147287"/>
        <dbReference type="ChEBI" id="CHEBI:456216"/>
        <dbReference type="EC" id="6.3.5.3"/>
    </reaction>
</comment>
<evidence type="ECO:0000256" key="5">
    <source>
        <dbReference type="ARBA" id="ARBA00022801"/>
    </source>
</evidence>
<evidence type="ECO:0000256" key="6">
    <source>
        <dbReference type="ARBA" id="ARBA00022840"/>
    </source>
</evidence>
<sequence length="229" mass="25072">MKVRFAVPIFPGSNCDWDCINGVEDVLGEEVQPVWHQTSNLDGFDAVILPGGFSYGDYLRAGALARYSPVMESVVNAANEGKLVIGICNGFQILQEAGLLPGALMQNDHLQFRCDFTTLRVENNQTSFTNQYKLGETIEIPIAHGQGNFTCDPSTLKELQANNQILFRYAGTNPNGSLDQIAGIMNRNGNVLGMMPHPERAIVDWMGSADGTRLFTSMLQAWKENQGAA</sequence>
<feature type="active site" evidence="8">
    <location>
        <position position="199"/>
    </location>
</feature>
<dbReference type="Gene3D" id="3.40.50.880">
    <property type="match status" value="1"/>
</dbReference>
<dbReference type="CDD" id="cd01740">
    <property type="entry name" value="GATase1_FGAR_AT"/>
    <property type="match status" value="1"/>
</dbReference>
<dbReference type="PANTHER" id="PTHR47552:SF1">
    <property type="entry name" value="PHOSPHORIBOSYLFORMYLGLYCINAMIDINE SYNTHASE SUBUNIT PURQ"/>
    <property type="match status" value="1"/>
</dbReference>
<dbReference type="PROSITE" id="PS51273">
    <property type="entry name" value="GATASE_TYPE_1"/>
    <property type="match status" value="1"/>
</dbReference>
<dbReference type="GO" id="GO:0006189">
    <property type="term" value="P:'de novo' IMP biosynthetic process"/>
    <property type="evidence" value="ECO:0007669"/>
    <property type="project" value="UniProtKB-UniRule"/>
</dbReference>
<dbReference type="GO" id="GO:0005524">
    <property type="term" value="F:ATP binding"/>
    <property type="evidence" value="ECO:0007669"/>
    <property type="project" value="UniProtKB-KW"/>
</dbReference>
<dbReference type="InterPro" id="IPR010075">
    <property type="entry name" value="PRibForGlyAmidine_synth_PurQ"/>
</dbReference>
<evidence type="ECO:0000313" key="10">
    <source>
        <dbReference type="Proteomes" id="UP001238450"/>
    </source>
</evidence>
<protein>
    <recommendedName>
        <fullName evidence="8">Phosphoribosylformylglycinamidine synthase subunit PurQ</fullName>
        <shortName evidence="8">FGAM synthase</shortName>
        <ecNumber evidence="8">6.3.5.3</ecNumber>
    </recommendedName>
    <alternativeName>
        <fullName evidence="8">Formylglycinamide ribonucleotide amidotransferase subunit I</fullName>
        <shortName evidence="8">FGAR amidotransferase I</shortName>
        <shortName evidence="8">FGAR-AT I</shortName>
    </alternativeName>
    <alternativeName>
        <fullName evidence="8">Glutaminase PurQ</fullName>
        <ecNumber evidence="8">3.5.1.2</ecNumber>
    </alternativeName>
    <alternativeName>
        <fullName evidence="8">Phosphoribosylformylglycinamidine synthase subunit I</fullName>
    </alternativeName>
</protein>
<evidence type="ECO:0000256" key="8">
    <source>
        <dbReference type="HAMAP-Rule" id="MF_00421"/>
    </source>
</evidence>
<keyword evidence="6 8" id="KW-0067">ATP-binding</keyword>
<accession>A0AAJ1WV97</accession>
<dbReference type="AlphaFoldDB" id="A0AAJ1WV97"/>
<dbReference type="GO" id="GO:0004642">
    <property type="term" value="F:phosphoribosylformylglycinamidine synthase activity"/>
    <property type="evidence" value="ECO:0007669"/>
    <property type="project" value="UniProtKB-UniRule"/>
</dbReference>
<dbReference type="NCBIfam" id="TIGR01737">
    <property type="entry name" value="FGAM_synth_I"/>
    <property type="match status" value="1"/>
</dbReference>
<proteinExistence type="inferred from homology"/>
<dbReference type="SUPFAM" id="SSF52317">
    <property type="entry name" value="Class I glutamine amidotransferase-like"/>
    <property type="match status" value="1"/>
</dbReference>
<keyword evidence="1 8" id="KW-0963">Cytoplasm</keyword>
<comment type="subunit">
    <text evidence="8">Part of the FGAM synthase complex composed of 1 PurL, 1 PurQ and 2 PurS subunits.</text>
</comment>
<feature type="active site" evidence="8">
    <location>
        <position position="197"/>
    </location>
</feature>
<dbReference type="GO" id="GO:0004359">
    <property type="term" value="F:glutaminase activity"/>
    <property type="evidence" value="ECO:0007669"/>
    <property type="project" value="UniProtKB-EC"/>
</dbReference>
<keyword evidence="5 8" id="KW-0378">Hydrolase</keyword>
<comment type="caution">
    <text evidence="9">The sequence shown here is derived from an EMBL/GenBank/DDBJ whole genome shotgun (WGS) entry which is preliminary data.</text>
</comment>
<feature type="active site" description="Nucleophile" evidence="8">
    <location>
        <position position="88"/>
    </location>
</feature>
<reference evidence="9 10" key="1">
    <citation type="submission" date="2023-07" db="EMBL/GenBank/DDBJ databases">
        <title>Genomic Encyclopedia of Type Strains, Phase IV (KMG-IV): sequencing the most valuable type-strain genomes for metagenomic binning, comparative biology and taxonomic classification.</title>
        <authorList>
            <person name="Goeker M."/>
        </authorList>
    </citation>
    <scope>NUCLEOTIDE SEQUENCE [LARGE SCALE GENOMIC DNA]</scope>
    <source>
        <strain evidence="9 10">DSM 46876</strain>
    </source>
</reference>
<keyword evidence="2 8" id="KW-0436">Ligase</keyword>
<dbReference type="Proteomes" id="UP001238450">
    <property type="component" value="Unassembled WGS sequence"/>
</dbReference>